<reference evidence="2 3" key="1">
    <citation type="journal article" date="2021" name="BMC Genomics">
        <title>Datura genome reveals duplications of psychoactive alkaloid biosynthetic genes and high mutation rate following tissue culture.</title>
        <authorList>
            <person name="Rajewski A."/>
            <person name="Carter-House D."/>
            <person name="Stajich J."/>
            <person name="Litt A."/>
        </authorList>
    </citation>
    <scope>NUCLEOTIDE SEQUENCE [LARGE SCALE GENOMIC DNA]</scope>
    <source>
        <strain evidence="2">AR-01</strain>
    </source>
</reference>
<dbReference type="SUPFAM" id="SSF52954">
    <property type="entry name" value="Class II aaRS ABD-related"/>
    <property type="match status" value="1"/>
</dbReference>
<dbReference type="EMBL" id="JACEIK010000207">
    <property type="protein sequence ID" value="MCD7452446.1"/>
    <property type="molecule type" value="Genomic_DNA"/>
</dbReference>
<name>A0ABS8S025_DATST</name>
<evidence type="ECO:0000256" key="1">
    <source>
        <dbReference type="ARBA" id="ARBA00022917"/>
    </source>
</evidence>
<keyword evidence="1" id="KW-0648">Protein biosynthesis</keyword>
<dbReference type="InterPro" id="IPR045864">
    <property type="entry name" value="aa-tRNA-synth_II/BPL/LPL"/>
</dbReference>
<evidence type="ECO:0000313" key="2">
    <source>
        <dbReference type="EMBL" id="MCD7452446.1"/>
    </source>
</evidence>
<dbReference type="InterPro" id="IPR036621">
    <property type="entry name" value="Anticodon-bd_dom_sf"/>
</dbReference>
<gene>
    <name evidence="2" type="ORF">HAX54_016553</name>
</gene>
<dbReference type="Gene3D" id="3.30.930.10">
    <property type="entry name" value="Bira Bifunctional Protein, Domain 2"/>
    <property type="match status" value="1"/>
</dbReference>
<dbReference type="PANTHER" id="PTHR11451">
    <property type="entry name" value="THREONINE-TRNA LIGASE"/>
    <property type="match status" value="1"/>
</dbReference>
<dbReference type="Proteomes" id="UP000823775">
    <property type="component" value="Unassembled WGS sequence"/>
</dbReference>
<proteinExistence type="predicted"/>
<dbReference type="PANTHER" id="PTHR11451:SF46">
    <property type="entry name" value="THREONINE--TRNA LIGASE"/>
    <property type="match status" value="1"/>
</dbReference>
<keyword evidence="3" id="KW-1185">Reference proteome</keyword>
<organism evidence="2 3">
    <name type="scientific">Datura stramonium</name>
    <name type="common">Jimsonweed</name>
    <name type="synonym">Common thornapple</name>
    <dbReference type="NCBI Taxonomy" id="4076"/>
    <lineage>
        <taxon>Eukaryota</taxon>
        <taxon>Viridiplantae</taxon>
        <taxon>Streptophyta</taxon>
        <taxon>Embryophyta</taxon>
        <taxon>Tracheophyta</taxon>
        <taxon>Spermatophyta</taxon>
        <taxon>Magnoliopsida</taxon>
        <taxon>eudicotyledons</taxon>
        <taxon>Gunneridae</taxon>
        <taxon>Pentapetalae</taxon>
        <taxon>asterids</taxon>
        <taxon>lamiids</taxon>
        <taxon>Solanales</taxon>
        <taxon>Solanaceae</taxon>
        <taxon>Solanoideae</taxon>
        <taxon>Datureae</taxon>
        <taxon>Datura</taxon>
    </lineage>
</organism>
<protein>
    <submittedName>
        <fullName evidence="2">Uncharacterized protein</fullName>
    </submittedName>
</protein>
<sequence length="147" mass="17032">MDQENVEMSEEANKYDHRELNKMQEPFYFDPLSPGSCFLLPHGYRQGLKNWIGQERNGKPGSLGKQAGCSWCFIISIENERREVVEHAEPHIGLLQCGMKWPLWLSPRQAIVCPVSNKSQAYALEIWKRIHMLVIRSSTRTCWRSGI</sequence>
<evidence type="ECO:0000313" key="3">
    <source>
        <dbReference type="Proteomes" id="UP000823775"/>
    </source>
</evidence>
<comment type="caution">
    <text evidence="2">The sequence shown here is derived from an EMBL/GenBank/DDBJ whole genome shotgun (WGS) entry which is preliminary data.</text>
</comment>
<accession>A0ABS8S025</accession>
<dbReference type="Gene3D" id="3.40.50.800">
    <property type="entry name" value="Anticodon-binding domain"/>
    <property type="match status" value="1"/>
</dbReference>